<comment type="caution">
    <text evidence="1">The sequence shown here is derived from an EMBL/GenBank/DDBJ whole genome shotgun (WGS) entry which is preliminary data.</text>
</comment>
<proteinExistence type="predicted"/>
<sequence length="53" mass="6287">MRKRRWVVERTFAGLGTSRRRAKDDEALVETAENLVDEVMIRLMVRRRATFPP</sequence>
<dbReference type="EMBL" id="JBHRZG010000022">
    <property type="protein sequence ID" value="MFC3834224.1"/>
    <property type="molecule type" value="Genomic_DNA"/>
</dbReference>
<reference evidence="2" key="1">
    <citation type="journal article" date="2019" name="Int. J. Syst. Evol. Microbiol.">
        <title>The Global Catalogue of Microorganisms (GCM) 10K type strain sequencing project: providing services to taxonomists for standard genome sequencing and annotation.</title>
        <authorList>
            <consortium name="The Broad Institute Genomics Platform"/>
            <consortium name="The Broad Institute Genome Sequencing Center for Infectious Disease"/>
            <person name="Wu L."/>
            <person name="Ma J."/>
        </authorList>
    </citation>
    <scope>NUCLEOTIDE SEQUENCE [LARGE SCALE GENOMIC DNA]</scope>
    <source>
        <strain evidence="2">CCTCC AB 2017081</strain>
    </source>
</reference>
<keyword evidence="2" id="KW-1185">Reference proteome</keyword>
<evidence type="ECO:0008006" key="3">
    <source>
        <dbReference type="Google" id="ProtNLM"/>
    </source>
</evidence>
<gene>
    <name evidence="1" type="ORF">ACFOSB_15335</name>
</gene>
<dbReference type="Proteomes" id="UP001595803">
    <property type="component" value="Unassembled WGS sequence"/>
</dbReference>
<dbReference type="RefSeq" id="WP_380102688.1">
    <property type="nucleotide sequence ID" value="NZ_JBHRZG010000022.1"/>
</dbReference>
<accession>A0ABV7ZB30</accession>
<evidence type="ECO:0000313" key="1">
    <source>
        <dbReference type="EMBL" id="MFC3834224.1"/>
    </source>
</evidence>
<organism evidence="1 2">
    <name type="scientific">Deinococcus rufus</name>
    <dbReference type="NCBI Taxonomy" id="2136097"/>
    <lineage>
        <taxon>Bacteria</taxon>
        <taxon>Thermotogati</taxon>
        <taxon>Deinococcota</taxon>
        <taxon>Deinococci</taxon>
        <taxon>Deinococcales</taxon>
        <taxon>Deinococcaceae</taxon>
        <taxon>Deinococcus</taxon>
    </lineage>
</organism>
<evidence type="ECO:0000313" key="2">
    <source>
        <dbReference type="Proteomes" id="UP001595803"/>
    </source>
</evidence>
<name>A0ABV7ZB30_9DEIO</name>
<protein>
    <recommendedName>
        <fullName evidence="3">Transposase</fullName>
    </recommendedName>
</protein>